<keyword evidence="1" id="KW-0343">GTPase activation</keyword>
<evidence type="ECO:0000259" key="9">
    <source>
        <dbReference type="PROSITE" id="PS50081"/>
    </source>
</evidence>
<dbReference type="PANTHER" id="PTHR15228">
    <property type="entry name" value="SPERMATHECAL PHYSIOLOGY VARIANT"/>
    <property type="match status" value="1"/>
</dbReference>
<dbReference type="Gene3D" id="1.20.1270.60">
    <property type="entry name" value="Arfaptin homology (AH) domain/BAR domain"/>
    <property type="match status" value="1"/>
</dbReference>
<dbReference type="GO" id="GO:0051056">
    <property type="term" value="P:regulation of small GTPase mediated signal transduction"/>
    <property type="evidence" value="ECO:0007669"/>
    <property type="project" value="UniProtKB-ARBA"/>
</dbReference>
<organism evidence="12 13">
    <name type="scientific">Sinocyclocheilus rhinocerous</name>
    <dbReference type="NCBI Taxonomy" id="307959"/>
    <lineage>
        <taxon>Eukaryota</taxon>
        <taxon>Metazoa</taxon>
        <taxon>Chordata</taxon>
        <taxon>Craniata</taxon>
        <taxon>Vertebrata</taxon>
        <taxon>Euteleostomi</taxon>
        <taxon>Actinopterygii</taxon>
        <taxon>Neopterygii</taxon>
        <taxon>Teleostei</taxon>
        <taxon>Ostariophysi</taxon>
        <taxon>Cypriniformes</taxon>
        <taxon>Cyprinidae</taxon>
        <taxon>Cyprininae</taxon>
        <taxon>Sinocyclocheilus</taxon>
    </lineage>
</organism>
<dbReference type="InterPro" id="IPR027267">
    <property type="entry name" value="AH/BAR_dom_sf"/>
</dbReference>
<feature type="region of interest" description="Disordered" evidence="8">
    <location>
        <begin position="519"/>
        <end position="604"/>
    </location>
</feature>
<name>A0A673JMJ6_9TELE</name>
<dbReference type="InterPro" id="IPR008936">
    <property type="entry name" value="Rho_GTPase_activation_prot"/>
</dbReference>
<dbReference type="Pfam" id="PF00620">
    <property type="entry name" value="RhoGAP"/>
    <property type="match status" value="1"/>
</dbReference>
<dbReference type="SUPFAM" id="SSF57889">
    <property type="entry name" value="Cysteine-rich domain"/>
    <property type="match status" value="1"/>
</dbReference>
<accession>A0A673JMJ6</accession>
<dbReference type="SMART" id="SM00109">
    <property type="entry name" value="C1"/>
    <property type="match status" value="1"/>
</dbReference>
<evidence type="ECO:0000256" key="4">
    <source>
        <dbReference type="ARBA" id="ARBA00022833"/>
    </source>
</evidence>
<reference evidence="12" key="2">
    <citation type="submission" date="2025-09" db="UniProtKB">
        <authorList>
            <consortium name="Ensembl"/>
        </authorList>
    </citation>
    <scope>IDENTIFICATION</scope>
</reference>
<dbReference type="GO" id="GO:0007165">
    <property type="term" value="P:signal transduction"/>
    <property type="evidence" value="ECO:0007669"/>
    <property type="project" value="InterPro"/>
</dbReference>
<dbReference type="SUPFAM" id="SSF103657">
    <property type="entry name" value="BAR/IMD domain-like"/>
    <property type="match status" value="1"/>
</dbReference>
<protein>
    <submittedName>
        <fullName evidence="12">Minor histocompatibility protein HA-1-like</fullName>
    </submittedName>
</protein>
<dbReference type="InterPro" id="IPR054713">
    <property type="entry name" value="GMIP/FCHO2-like_FCH"/>
</dbReference>
<dbReference type="Gene3D" id="3.30.60.20">
    <property type="match status" value="1"/>
</dbReference>
<keyword evidence="4" id="KW-0862">Zinc</keyword>
<feature type="compositionally biased region" description="Polar residues" evidence="8">
    <location>
        <begin position="519"/>
        <end position="531"/>
    </location>
</feature>
<feature type="region of interest" description="Disordered" evidence="8">
    <location>
        <begin position="394"/>
        <end position="435"/>
    </location>
</feature>
<dbReference type="Gene3D" id="1.10.555.10">
    <property type="entry name" value="Rho GTPase activation protein"/>
    <property type="match status" value="1"/>
</dbReference>
<keyword evidence="13" id="KW-1185">Reference proteome</keyword>
<evidence type="ECO:0000313" key="13">
    <source>
        <dbReference type="Proteomes" id="UP000472270"/>
    </source>
</evidence>
<sequence>NRTALPCLSILQEYSSNDTIDGPCTLAPPDSGPLSCPGTPSSHSKLTVCSSPVGTLKRPSGLSRNASAAGFGFQTSGTWGFHKGYVRAALTYGHAAEAAETSVIEVEDIPSLLRDVARFAEAVEKLKDMVLGEGRRFLGQAVHECLGEVLRVLRQVISTYPLLNTVETLTAAGTLISKVKGFSYEGTTDAQKKDFEKAIETIAVAFSSNVSELLMGEIDSTTLLSLPPTEKSRVSVSVSPQEVDILLQRSEGGVDSALNYAKSIAKYMKDIISYVDKRIALENEFSKGLQRLYQSCKQNIIQEHMPLLSIFSLALEQDSEQSCGLQQATNNIYTHSFLQPMTQRRQEHEKKRRDIKEQWQRAKRKLADAESNLRKARHLYVSRCEEYERARTVANKVEEEQSGTGSGSTTKALDKKRRLEEEARNKVSQLKPKGSGCSWRLHSQTLCTISYYQTMHVQTAALPVHFQTLCESCKLYDPCQQYAAHVKNLQLRTELSVQYQFEPYSASSHQHVRTRNNSLCNDQRQNSSEASPTAEETGFGEGTVVKQRRGQAHKSWPSTLSDTDSVGPGSGLGSPTSSTGDISKPSRPVSAATLSSNEDLEERDGAVTPFEQSINGIEPESVAPTGPFRNVGLSKAAKTHRLRKLHTPSKCRECDSYVYFQGAECEECFLACHKKCLESLAIQCGHKKLQGRLQLFGRDFSQVLQGDVEGVPFIIKKCITETERRALKMKGIYRVNGVKTRVEKLCQAFENGKELVELSQASPYDISNVLKLYLRQLPEPIMPFRMYNDLMGLAKESLNSEAGEGVKSPELVDHGSETEPEVLVLVEKLRELLKRLPPANIATLKYIIRHLRR</sequence>
<feature type="domain" description="Phorbol-ester/DAG-type" evidence="9">
    <location>
        <begin position="639"/>
        <end position="684"/>
    </location>
</feature>
<dbReference type="PROSITE" id="PS51741">
    <property type="entry name" value="F_BAR"/>
    <property type="match status" value="1"/>
</dbReference>
<dbReference type="SMART" id="SM00324">
    <property type="entry name" value="RhoGAP"/>
    <property type="match status" value="1"/>
</dbReference>
<evidence type="ECO:0000256" key="5">
    <source>
        <dbReference type="ARBA" id="ARBA00023054"/>
    </source>
</evidence>
<dbReference type="InterPro" id="IPR000198">
    <property type="entry name" value="RhoGAP_dom"/>
</dbReference>
<dbReference type="GO" id="GO:0016020">
    <property type="term" value="C:membrane"/>
    <property type="evidence" value="ECO:0007669"/>
    <property type="project" value="TreeGrafter"/>
</dbReference>
<dbReference type="Proteomes" id="UP000472270">
    <property type="component" value="Unassembled WGS sequence"/>
</dbReference>
<dbReference type="SMART" id="SM00055">
    <property type="entry name" value="FCH"/>
    <property type="match status" value="1"/>
</dbReference>
<dbReference type="InterPro" id="IPR046349">
    <property type="entry name" value="C1-like_sf"/>
</dbReference>
<gene>
    <name evidence="12" type="primary">LOC107748521</name>
</gene>
<dbReference type="Pfam" id="PF22699">
    <property type="entry name" value="GMIP-like_FCH"/>
    <property type="match status" value="1"/>
</dbReference>
<evidence type="ECO:0000256" key="7">
    <source>
        <dbReference type="SAM" id="Coils"/>
    </source>
</evidence>
<dbReference type="PANTHER" id="PTHR15228:SF18">
    <property type="entry name" value="RHO GTPASE-ACTIVATING PROTEIN 45"/>
    <property type="match status" value="1"/>
</dbReference>
<reference evidence="12" key="1">
    <citation type="submission" date="2025-08" db="UniProtKB">
        <authorList>
            <consortium name="Ensembl"/>
        </authorList>
    </citation>
    <scope>IDENTIFICATION</scope>
</reference>
<evidence type="ECO:0000256" key="2">
    <source>
        <dbReference type="ARBA" id="ARBA00022723"/>
    </source>
</evidence>
<dbReference type="Ensembl" id="ENSSRHT00000052885.1">
    <property type="protein sequence ID" value="ENSSRHP00000051435.1"/>
    <property type="gene ID" value="ENSSRHG00000025894.1"/>
</dbReference>
<dbReference type="InterPro" id="IPR051025">
    <property type="entry name" value="RhoGAP"/>
</dbReference>
<dbReference type="InterPro" id="IPR031160">
    <property type="entry name" value="F_BAR_dom"/>
</dbReference>
<dbReference type="GO" id="GO:0005096">
    <property type="term" value="F:GTPase activator activity"/>
    <property type="evidence" value="ECO:0007669"/>
    <property type="project" value="UniProtKB-KW"/>
</dbReference>
<dbReference type="PROSITE" id="PS00479">
    <property type="entry name" value="ZF_DAG_PE_1"/>
    <property type="match status" value="1"/>
</dbReference>
<dbReference type="AlphaFoldDB" id="A0A673JMJ6"/>
<dbReference type="Pfam" id="PF24235">
    <property type="entry name" value="RHG29_45_N"/>
    <property type="match status" value="1"/>
</dbReference>
<evidence type="ECO:0000256" key="8">
    <source>
        <dbReference type="SAM" id="MobiDB-lite"/>
    </source>
</evidence>
<dbReference type="PROSITE" id="PS50238">
    <property type="entry name" value="RHOGAP"/>
    <property type="match status" value="1"/>
</dbReference>
<dbReference type="InterPro" id="IPR001060">
    <property type="entry name" value="FCH_dom"/>
</dbReference>
<feature type="coiled-coil region" evidence="7">
    <location>
        <begin position="345"/>
        <end position="379"/>
    </location>
</feature>
<feature type="domain" description="Rho-GAP" evidence="10">
    <location>
        <begin position="698"/>
        <end position="853"/>
    </location>
</feature>
<keyword evidence="2" id="KW-0479">Metal-binding</keyword>
<evidence type="ECO:0000256" key="3">
    <source>
        <dbReference type="ARBA" id="ARBA00022771"/>
    </source>
</evidence>
<evidence type="ECO:0000256" key="6">
    <source>
        <dbReference type="PROSITE-ProRule" id="PRU01077"/>
    </source>
</evidence>
<dbReference type="CDD" id="cd20816">
    <property type="entry name" value="C1_GMIP-like"/>
    <property type="match status" value="1"/>
</dbReference>
<evidence type="ECO:0000259" key="10">
    <source>
        <dbReference type="PROSITE" id="PS50238"/>
    </source>
</evidence>
<evidence type="ECO:0000313" key="12">
    <source>
        <dbReference type="Ensembl" id="ENSSRHP00000051435.1"/>
    </source>
</evidence>
<dbReference type="InterPro" id="IPR057028">
    <property type="entry name" value="RHG29_45_N"/>
</dbReference>
<keyword evidence="3" id="KW-0863">Zinc-finger</keyword>
<evidence type="ECO:0000256" key="1">
    <source>
        <dbReference type="ARBA" id="ARBA00022468"/>
    </source>
</evidence>
<proteinExistence type="predicted"/>
<dbReference type="PROSITE" id="PS50081">
    <property type="entry name" value="ZF_DAG_PE_2"/>
    <property type="match status" value="1"/>
</dbReference>
<dbReference type="GO" id="GO:0008270">
    <property type="term" value="F:zinc ion binding"/>
    <property type="evidence" value="ECO:0007669"/>
    <property type="project" value="UniProtKB-KW"/>
</dbReference>
<dbReference type="InterPro" id="IPR002219">
    <property type="entry name" value="PKC_DAG/PE"/>
</dbReference>
<feature type="domain" description="F-BAR" evidence="11">
    <location>
        <begin position="241"/>
        <end position="433"/>
    </location>
</feature>
<evidence type="ECO:0000259" key="11">
    <source>
        <dbReference type="PROSITE" id="PS51741"/>
    </source>
</evidence>
<keyword evidence="5 6" id="KW-0175">Coiled coil</keyword>
<dbReference type="SUPFAM" id="SSF48350">
    <property type="entry name" value="GTPase activation domain, GAP"/>
    <property type="match status" value="1"/>
</dbReference>